<keyword evidence="3" id="KW-0479">Metal-binding</keyword>
<gene>
    <name evidence="8" type="ORF">K0M31_002146</name>
</gene>
<evidence type="ECO:0000256" key="1">
    <source>
        <dbReference type="ARBA" id="ARBA00023016"/>
    </source>
</evidence>
<accession>A0AA40GH13</accession>
<feature type="binding site" evidence="3">
    <location>
        <position position="120"/>
    </location>
    <ligand>
        <name>Zn(2+)</name>
        <dbReference type="ChEBI" id="CHEBI:29105"/>
        <label>1</label>
    </ligand>
</feature>
<dbReference type="GO" id="GO:0046872">
    <property type="term" value="F:metal ion binding"/>
    <property type="evidence" value="ECO:0007669"/>
    <property type="project" value="UniProtKB-KW"/>
</dbReference>
<organism evidence="8 9">
    <name type="scientific">Melipona bicolor</name>
    <dbReference type="NCBI Taxonomy" id="60889"/>
    <lineage>
        <taxon>Eukaryota</taxon>
        <taxon>Metazoa</taxon>
        <taxon>Ecdysozoa</taxon>
        <taxon>Arthropoda</taxon>
        <taxon>Hexapoda</taxon>
        <taxon>Insecta</taxon>
        <taxon>Pterygota</taxon>
        <taxon>Neoptera</taxon>
        <taxon>Endopterygota</taxon>
        <taxon>Hymenoptera</taxon>
        <taxon>Apocrita</taxon>
        <taxon>Aculeata</taxon>
        <taxon>Apoidea</taxon>
        <taxon>Anthophila</taxon>
        <taxon>Apidae</taxon>
        <taxon>Melipona</taxon>
    </lineage>
</organism>
<dbReference type="PROSITE" id="PS01031">
    <property type="entry name" value="SHSP"/>
    <property type="match status" value="1"/>
</dbReference>
<feature type="compositionally biased region" description="Basic and acidic residues" evidence="6">
    <location>
        <begin position="188"/>
        <end position="204"/>
    </location>
</feature>
<dbReference type="CDD" id="cd06526">
    <property type="entry name" value="metazoan_ACD"/>
    <property type="match status" value="1"/>
</dbReference>
<comment type="caution">
    <text evidence="8">The sequence shown here is derived from an EMBL/GenBank/DDBJ whole genome shotgun (WGS) entry which is preliminary data.</text>
</comment>
<keyword evidence="1" id="KW-0346">Stress response</keyword>
<evidence type="ECO:0000313" key="9">
    <source>
        <dbReference type="Proteomes" id="UP001177670"/>
    </source>
</evidence>
<dbReference type="Gene3D" id="2.60.40.790">
    <property type="match status" value="1"/>
</dbReference>
<feature type="region of interest" description="Disordered" evidence="6">
    <location>
        <begin position="177"/>
        <end position="220"/>
    </location>
</feature>
<keyword evidence="9" id="KW-1185">Reference proteome</keyword>
<evidence type="ECO:0000256" key="3">
    <source>
        <dbReference type="PIRSR" id="PIRSR036514-1"/>
    </source>
</evidence>
<feature type="binding site" evidence="3">
    <location>
        <position position="113"/>
    </location>
    <ligand>
        <name>Zn(2+)</name>
        <dbReference type="ChEBI" id="CHEBI:29105"/>
        <label>1</label>
    </ligand>
</feature>
<dbReference type="Pfam" id="PF00011">
    <property type="entry name" value="HSP20"/>
    <property type="match status" value="1"/>
</dbReference>
<dbReference type="GO" id="GO:0042026">
    <property type="term" value="P:protein refolding"/>
    <property type="evidence" value="ECO:0007669"/>
    <property type="project" value="TreeGrafter"/>
</dbReference>
<evidence type="ECO:0000256" key="2">
    <source>
        <dbReference type="PIRNR" id="PIRNR036514"/>
    </source>
</evidence>
<dbReference type="Proteomes" id="UP001177670">
    <property type="component" value="Unassembled WGS sequence"/>
</dbReference>
<name>A0AA40GH13_9HYME</name>
<reference evidence="8" key="1">
    <citation type="submission" date="2021-10" db="EMBL/GenBank/DDBJ databases">
        <title>Melipona bicolor Genome sequencing and assembly.</title>
        <authorList>
            <person name="Araujo N.S."/>
            <person name="Arias M.C."/>
        </authorList>
    </citation>
    <scope>NUCLEOTIDE SEQUENCE</scope>
    <source>
        <strain evidence="8">USP_2M_L1-L4_2017</strain>
        <tissue evidence="8">Whole body</tissue>
    </source>
</reference>
<dbReference type="InterPro" id="IPR001436">
    <property type="entry name" value="Alpha-crystallin/sHSP_animal"/>
</dbReference>
<evidence type="ECO:0000256" key="5">
    <source>
        <dbReference type="RuleBase" id="RU003616"/>
    </source>
</evidence>
<comment type="similarity">
    <text evidence="2 4 5">Belongs to the small heat shock protein (HSP20) family.</text>
</comment>
<dbReference type="GO" id="GO:0009408">
    <property type="term" value="P:response to heat"/>
    <property type="evidence" value="ECO:0007669"/>
    <property type="project" value="UniProtKB-ARBA"/>
</dbReference>
<feature type="compositionally biased region" description="Acidic residues" evidence="6">
    <location>
        <begin position="205"/>
        <end position="220"/>
    </location>
</feature>
<evidence type="ECO:0000256" key="6">
    <source>
        <dbReference type="SAM" id="MobiDB-lite"/>
    </source>
</evidence>
<dbReference type="InterPro" id="IPR055269">
    <property type="entry name" value="Alpha-crystallin/HSP_16"/>
</dbReference>
<dbReference type="GO" id="GO:0051082">
    <property type="term" value="F:unfolded protein binding"/>
    <property type="evidence" value="ECO:0007669"/>
    <property type="project" value="TreeGrafter"/>
</dbReference>
<sequence length="220" mass="25567">MSLEQLLFCPSWWENLERNSRASDKNLNPGVSPEILIPKILQMYDLLSHKTDLKSPMEYYRPWGELLRKGEGGTSIVVANKDKFCVNLDVQEFQPDEISVKVVDRFIIVEASHEEKEDEHGWISRRFTRKYIIPEQCDIDQVSSKLSSDGVLSIIVPRKEKFASGNERVINIECTGKPSVCDMQNEENEAKEKEKEKEKEGEKEEEKEEEEKEEEEEKAE</sequence>
<dbReference type="InterPro" id="IPR008978">
    <property type="entry name" value="HSP20-like_chaperone"/>
</dbReference>
<dbReference type="GO" id="GO:0005634">
    <property type="term" value="C:nucleus"/>
    <property type="evidence" value="ECO:0007669"/>
    <property type="project" value="TreeGrafter"/>
</dbReference>
<dbReference type="SUPFAM" id="SSF49764">
    <property type="entry name" value="HSP20-like chaperones"/>
    <property type="match status" value="1"/>
</dbReference>
<dbReference type="PRINTS" id="PR00299">
    <property type="entry name" value="ACRYSTALLIN"/>
</dbReference>
<proteinExistence type="inferred from homology"/>
<feature type="binding site" evidence="3">
    <location>
        <position position="115"/>
    </location>
    <ligand>
        <name>Zn(2+)</name>
        <dbReference type="ChEBI" id="CHEBI:29105"/>
        <label>1</label>
    </ligand>
</feature>
<dbReference type="PANTHER" id="PTHR45640:SF13">
    <property type="entry name" value="HEAT SHOCK PROTEIN 22-RELATED"/>
    <property type="match status" value="1"/>
</dbReference>
<keyword evidence="3" id="KW-0862">Zinc</keyword>
<evidence type="ECO:0000256" key="4">
    <source>
        <dbReference type="PROSITE-ProRule" id="PRU00285"/>
    </source>
</evidence>
<protein>
    <recommendedName>
        <fullName evidence="7">SHSP domain-containing protein</fullName>
    </recommendedName>
</protein>
<dbReference type="EMBL" id="JAHYIQ010000001">
    <property type="protein sequence ID" value="KAK1137648.1"/>
    <property type="molecule type" value="Genomic_DNA"/>
</dbReference>
<dbReference type="AlphaFoldDB" id="A0AA40GH13"/>
<dbReference type="PANTHER" id="PTHR45640">
    <property type="entry name" value="HEAT SHOCK PROTEIN HSP-12.2-RELATED"/>
    <property type="match status" value="1"/>
</dbReference>
<feature type="domain" description="SHSP" evidence="7">
    <location>
        <begin position="65"/>
        <end position="173"/>
    </location>
</feature>
<evidence type="ECO:0000259" key="7">
    <source>
        <dbReference type="PROSITE" id="PS01031"/>
    </source>
</evidence>
<evidence type="ECO:0000313" key="8">
    <source>
        <dbReference type="EMBL" id="KAK1137648.1"/>
    </source>
</evidence>
<dbReference type="GO" id="GO:0005737">
    <property type="term" value="C:cytoplasm"/>
    <property type="evidence" value="ECO:0007669"/>
    <property type="project" value="TreeGrafter"/>
</dbReference>
<dbReference type="PIRSF" id="PIRSF036514">
    <property type="entry name" value="Sm_HSP_B1"/>
    <property type="match status" value="1"/>
</dbReference>
<dbReference type="InterPro" id="IPR002068">
    <property type="entry name" value="A-crystallin/Hsp20_dom"/>
</dbReference>